<reference evidence="1" key="1">
    <citation type="journal article" date="2023" name="Mol. Phylogenet. Evol.">
        <title>Genome-scale phylogeny and comparative genomics of the fungal order Sordariales.</title>
        <authorList>
            <person name="Hensen N."/>
            <person name="Bonometti L."/>
            <person name="Westerberg I."/>
            <person name="Brannstrom I.O."/>
            <person name="Guillou S."/>
            <person name="Cros-Aarteil S."/>
            <person name="Calhoun S."/>
            <person name="Haridas S."/>
            <person name="Kuo A."/>
            <person name="Mondo S."/>
            <person name="Pangilinan J."/>
            <person name="Riley R."/>
            <person name="LaButti K."/>
            <person name="Andreopoulos B."/>
            <person name="Lipzen A."/>
            <person name="Chen C."/>
            <person name="Yan M."/>
            <person name="Daum C."/>
            <person name="Ng V."/>
            <person name="Clum A."/>
            <person name="Steindorff A."/>
            <person name="Ohm R.A."/>
            <person name="Martin F."/>
            <person name="Silar P."/>
            <person name="Natvig D.O."/>
            <person name="Lalanne C."/>
            <person name="Gautier V."/>
            <person name="Ament-Velasquez S.L."/>
            <person name="Kruys A."/>
            <person name="Hutchinson M.I."/>
            <person name="Powell A.J."/>
            <person name="Barry K."/>
            <person name="Miller A.N."/>
            <person name="Grigoriev I.V."/>
            <person name="Debuchy R."/>
            <person name="Gladieux P."/>
            <person name="Hiltunen Thoren M."/>
            <person name="Johannesson H."/>
        </authorList>
    </citation>
    <scope>NUCLEOTIDE SEQUENCE</scope>
    <source>
        <strain evidence="1">CBS 508.74</strain>
    </source>
</reference>
<dbReference type="RefSeq" id="XP_064666605.1">
    <property type="nucleotide sequence ID" value="XM_064809341.1"/>
</dbReference>
<accession>A0AAN6QF21</accession>
<comment type="caution">
    <text evidence="1">The sequence shown here is derived from an EMBL/GenBank/DDBJ whole genome shotgun (WGS) entry which is preliminary data.</text>
</comment>
<dbReference type="GeneID" id="89933465"/>
<sequence>MLPAGRLGPLWLAAPLGFELGMQSWHSLRDGGLTFDKRWSGVQAYCSLNFGAWLGPIRTVLKHYCVNRAIEFARCTPQLQTWKLEYEVETRQILCLESHKTTDLQASSGESP</sequence>
<organism evidence="1 2">
    <name type="scientific">Canariomyces notabilis</name>
    <dbReference type="NCBI Taxonomy" id="2074819"/>
    <lineage>
        <taxon>Eukaryota</taxon>
        <taxon>Fungi</taxon>
        <taxon>Dikarya</taxon>
        <taxon>Ascomycota</taxon>
        <taxon>Pezizomycotina</taxon>
        <taxon>Sordariomycetes</taxon>
        <taxon>Sordariomycetidae</taxon>
        <taxon>Sordariales</taxon>
        <taxon>Chaetomiaceae</taxon>
        <taxon>Canariomyces</taxon>
    </lineage>
</organism>
<keyword evidence="2" id="KW-1185">Reference proteome</keyword>
<gene>
    <name evidence="1" type="ORF">N656DRAFT_353002</name>
</gene>
<dbReference type="AlphaFoldDB" id="A0AAN6QF21"/>
<name>A0AAN6QF21_9PEZI</name>
<proteinExistence type="predicted"/>
<dbReference type="EMBL" id="MU853358">
    <property type="protein sequence ID" value="KAK4109035.1"/>
    <property type="molecule type" value="Genomic_DNA"/>
</dbReference>
<dbReference type="Proteomes" id="UP001302812">
    <property type="component" value="Unassembled WGS sequence"/>
</dbReference>
<evidence type="ECO:0000313" key="2">
    <source>
        <dbReference type="Proteomes" id="UP001302812"/>
    </source>
</evidence>
<reference evidence="1" key="2">
    <citation type="submission" date="2023-05" db="EMBL/GenBank/DDBJ databases">
        <authorList>
            <consortium name="Lawrence Berkeley National Laboratory"/>
            <person name="Steindorff A."/>
            <person name="Hensen N."/>
            <person name="Bonometti L."/>
            <person name="Westerberg I."/>
            <person name="Brannstrom I.O."/>
            <person name="Guillou S."/>
            <person name="Cros-Aarteil S."/>
            <person name="Calhoun S."/>
            <person name="Haridas S."/>
            <person name="Kuo A."/>
            <person name="Mondo S."/>
            <person name="Pangilinan J."/>
            <person name="Riley R."/>
            <person name="Labutti K."/>
            <person name="Andreopoulos B."/>
            <person name="Lipzen A."/>
            <person name="Chen C."/>
            <person name="Yanf M."/>
            <person name="Daum C."/>
            <person name="Ng V."/>
            <person name="Clum A."/>
            <person name="Ohm R."/>
            <person name="Martin F."/>
            <person name="Silar P."/>
            <person name="Natvig D."/>
            <person name="Lalanne C."/>
            <person name="Gautier V."/>
            <person name="Ament-Velasquez S.L."/>
            <person name="Kruys A."/>
            <person name="Hutchinson M.I."/>
            <person name="Powell A.J."/>
            <person name="Barry K."/>
            <person name="Miller A.N."/>
            <person name="Grigoriev I.V."/>
            <person name="Debuchy R."/>
            <person name="Gladieux P."/>
            <person name="Thoren M.H."/>
            <person name="Johannesson H."/>
        </authorList>
    </citation>
    <scope>NUCLEOTIDE SEQUENCE</scope>
    <source>
        <strain evidence="1">CBS 508.74</strain>
    </source>
</reference>
<protein>
    <submittedName>
        <fullName evidence="1">Uncharacterized protein</fullName>
    </submittedName>
</protein>
<evidence type="ECO:0000313" key="1">
    <source>
        <dbReference type="EMBL" id="KAK4109035.1"/>
    </source>
</evidence>